<dbReference type="InterPro" id="IPR019337">
    <property type="entry name" value="Telomere_length_regulation_dom"/>
</dbReference>
<protein>
    <recommendedName>
        <fullName evidence="3">Telomere length regulation protein conserved domain-containing protein</fullName>
    </recommendedName>
</protein>
<dbReference type="Pfam" id="PF10193">
    <property type="entry name" value="Telomere_reg-2"/>
    <property type="match status" value="1"/>
</dbReference>
<dbReference type="STRING" id="742152.A0A2H3J822"/>
<feature type="compositionally biased region" description="Basic and acidic residues" evidence="2">
    <location>
        <begin position="931"/>
        <end position="940"/>
    </location>
</feature>
<dbReference type="EMBL" id="KB467942">
    <property type="protein sequence ID" value="PCH38376.1"/>
    <property type="molecule type" value="Genomic_DNA"/>
</dbReference>
<dbReference type="GO" id="GO:0051083">
    <property type="term" value="P:'de novo' cotranslational protein folding"/>
    <property type="evidence" value="ECO:0007669"/>
    <property type="project" value="TreeGrafter"/>
</dbReference>
<evidence type="ECO:0000256" key="2">
    <source>
        <dbReference type="SAM" id="MobiDB-lite"/>
    </source>
</evidence>
<reference evidence="4 5" key="1">
    <citation type="journal article" date="2012" name="Science">
        <title>The Paleozoic origin of enzymatic lignin decomposition reconstructed from 31 fungal genomes.</title>
        <authorList>
            <person name="Floudas D."/>
            <person name="Binder M."/>
            <person name="Riley R."/>
            <person name="Barry K."/>
            <person name="Blanchette R.A."/>
            <person name="Henrissat B."/>
            <person name="Martinez A.T."/>
            <person name="Otillar R."/>
            <person name="Spatafora J.W."/>
            <person name="Yadav J.S."/>
            <person name="Aerts A."/>
            <person name="Benoit I."/>
            <person name="Boyd A."/>
            <person name="Carlson A."/>
            <person name="Copeland A."/>
            <person name="Coutinho P.M."/>
            <person name="de Vries R.P."/>
            <person name="Ferreira P."/>
            <person name="Findley K."/>
            <person name="Foster B."/>
            <person name="Gaskell J."/>
            <person name="Glotzer D."/>
            <person name="Gorecki P."/>
            <person name="Heitman J."/>
            <person name="Hesse C."/>
            <person name="Hori C."/>
            <person name="Igarashi K."/>
            <person name="Jurgens J.A."/>
            <person name="Kallen N."/>
            <person name="Kersten P."/>
            <person name="Kohler A."/>
            <person name="Kuees U."/>
            <person name="Kumar T.K.A."/>
            <person name="Kuo A."/>
            <person name="LaButti K."/>
            <person name="Larrondo L.F."/>
            <person name="Lindquist E."/>
            <person name="Ling A."/>
            <person name="Lombard V."/>
            <person name="Lucas S."/>
            <person name="Lundell T."/>
            <person name="Martin R."/>
            <person name="McLaughlin D.J."/>
            <person name="Morgenstern I."/>
            <person name="Morin E."/>
            <person name="Murat C."/>
            <person name="Nagy L.G."/>
            <person name="Nolan M."/>
            <person name="Ohm R.A."/>
            <person name="Patyshakuliyeva A."/>
            <person name="Rokas A."/>
            <person name="Ruiz-Duenas F.J."/>
            <person name="Sabat G."/>
            <person name="Salamov A."/>
            <person name="Samejima M."/>
            <person name="Schmutz J."/>
            <person name="Slot J.C."/>
            <person name="St John F."/>
            <person name="Stenlid J."/>
            <person name="Sun H."/>
            <person name="Sun S."/>
            <person name="Syed K."/>
            <person name="Tsang A."/>
            <person name="Wiebenga A."/>
            <person name="Young D."/>
            <person name="Pisabarro A."/>
            <person name="Eastwood D.C."/>
            <person name="Martin F."/>
            <person name="Cullen D."/>
            <person name="Grigoriev I.V."/>
            <person name="Hibbett D.S."/>
        </authorList>
    </citation>
    <scope>NUCLEOTIDE SEQUENCE [LARGE SCALE GENOMIC DNA]</scope>
    <source>
        <strain evidence="4 5">MD-104</strain>
    </source>
</reference>
<dbReference type="AlphaFoldDB" id="A0A2H3J822"/>
<dbReference type="GO" id="GO:0042162">
    <property type="term" value="F:telomeric DNA binding"/>
    <property type="evidence" value="ECO:0007669"/>
    <property type="project" value="TreeGrafter"/>
</dbReference>
<keyword evidence="5" id="KW-1185">Reference proteome</keyword>
<dbReference type="Proteomes" id="UP000218811">
    <property type="component" value="Unassembled WGS sequence"/>
</dbReference>
<feature type="region of interest" description="Disordered" evidence="2">
    <location>
        <begin position="511"/>
        <end position="578"/>
    </location>
</feature>
<evidence type="ECO:0000313" key="5">
    <source>
        <dbReference type="Proteomes" id="UP000218811"/>
    </source>
</evidence>
<dbReference type="GO" id="GO:0005829">
    <property type="term" value="C:cytosol"/>
    <property type="evidence" value="ECO:0007669"/>
    <property type="project" value="TreeGrafter"/>
</dbReference>
<dbReference type="GO" id="GO:0051879">
    <property type="term" value="F:Hsp90 protein binding"/>
    <property type="evidence" value="ECO:0007669"/>
    <property type="project" value="TreeGrafter"/>
</dbReference>
<evidence type="ECO:0000259" key="3">
    <source>
        <dbReference type="Pfam" id="PF10193"/>
    </source>
</evidence>
<accession>A0A2H3J822</accession>
<dbReference type="OrthoDB" id="10254187at2759"/>
<dbReference type="PANTHER" id="PTHR15830">
    <property type="entry name" value="TELOMERE LENGTH REGULATION PROTEIN TEL2 FAMILY MEMBER"/>
    <property type="match status" value="1"/>
</dbReference>
<evidence type="ECO:0000313" key="4">
    <source>
        <dbReference type="EMBL" id="PCH38376.1"/>
    </source>
</evidence>
<feature type="domain" description="Telomere length regulation protein conserved" evidence="3">
    <location>
        <begin position="590"/>
        <end position="709"/>
    </location>
</feature>
<gene>
    <name evidence="4" type="ORF">WOLCODRAFT_130856</name>
</gene>
<dbReference type="InterPro" id="IPR038528">
    <property type="entry name" value="TEL2_C_sf"/>
</dbReference>
<evidence type="ECO:0000256" key="1">
    <source>
        <dbReference type="ARBA" id="ARBA00006133"/>
    </source>
</evidence>
<proteinExistence type="inferred from homology"/>
<feature type="region of interest" description="Disordered" evidence="2">
    <location>
        <begin position="916"/>
        <end position="940"/>
    </location>
</feature>
<dbReference type="InterPro" id="IPR051970">
    <property type="entry name" value="TEL2_Regulation"/>
</dbReference>
<name>A0A2H3J822_WOLCO</name>
<comment type="similarity">
    <text evidence="1">Belongs to the TEL2 family.</text>
</comment>
<organism evidence="4 5">
    <name type="scientific">Wolfiporia cocos (strain MD-104)</name>
    <name type="common">Brown rot fungus</name>
    <dbReference type="NCBI Taxonomy" id="742152"/>
    <lineage>
        <taxon>Eukaryota</taxon>
        <taxon>Fungi</taxon>
        <taxon>Dikarya</taxon>
        <taxon>Basidiomycota</taxon>
        <taxon>Agaricomycotina</taxon>
        <taxon>Agaricomycetes</taxon>
        <taxon>Polyporales</taxon>
        <taxon>Phaeolaceae</taxon>
        <taxon>Wolfiporia</taxon>
    </lineage>
</organism>
<dbReference type="PANTHER" id="PTHR15830:SF10">
    <property type="entry name" value="TELOMERE LENGTH REGULATION PROTEIN TEL2 HOMOLOG"/>
    <property type="match status" value="1"/>
</dbReference>
<sequence>MSAEFHDSAIAQIRDTIARLRSPIPAESTLYQLLCAPLACLGLLPPRFRHHADLAIPSDQFSISRHIPLFQSALLEHVIPAWEPVLVREDSYVLVEQYFCPDAISFASPAAGQVAVHAYSTILSSPLTELSIRLLVKLVEAYPIDVLHTVVFRQQSSNTAGKQIVAWEDCVRNLAAIPGKVANAAGPRGDIPSELEQGQYFNRLSVRCDCLISTLSKSHSREHISSLAYLLTKLVNIGIFAPSRPSSPAQPSFFQATLPSIRYRVVTEDTQYLSIWRKILFSLSSSLTIHSIVTSLFSHLTDEPFDLDTDTRVRSLVKREAVLLRQLLGTFKVDDGELLDVFSAVALGREWSEKHARIFACWTASAETDHTDIEGLEAMLARVVDIWANPDHVRHSLLSRHHYLTSLLLLILHSFHPPRDAARPIFERLASSPSFIKSIATYISHLDPAVRDCGLLVAEEVALGTGKKLDFGGWDREDEGKGWCRRLRQLLQERDADADINLALQEDNGVVIEPGPKATNPASGSMAVDGSEQPRKPVVQDSDDDSDNDSLIGYASSLVSSRSPSPTPSELYETEKDPTLNVGKKKIARPVYLAQLGEMVRSTSGLRTEQENMEVEKTEIALDVAEELIRRKSTYGTELEENAVNLTHGFLGLQDNYDIEGFEEKRQAALNALVVCCSRKAAPVLIEEFFRNQYSTTQRYAILNALALGGRELASLPIPPSRVIGPDRLSFPSKRLPPALHKKYITAADQSNANPVQMLLDDISRQAIDNTAESSADKVPELVRERRLRIRQPAKVTEVNSPNAISRLPTQTAPQKMTTFTEVAAEFFICPLINRFWLFLRDEQTREERTKLQPILHQYRGAGTGLVLNAVVLSRLLSTLGVLVHAARNAREWLAIIAPDALELAVTVGTRPVSVAEGEDEEDVGAPGVEAEAKHEQPGGERKEAAVLASALELTLIVLDGCLDLDGGRSLGLEHTALLLGVSEWAEEVLSKLDKGTRVLGEGGAHEIKLGRAAAGVVLKIRELGGKWGRSMINVGSL</sequence>
<dbReference type="OMA" id="ARIFACW"/>
<dbReference type="Gene3D" id="1.25.40.720">
    <property type="entry name" value="Telomere length regulation protein 2, C-terminal domain"/>
    <property type="match status" value="1"/>
</dbReference>